<dbReference type="Proteomes" id="UP001501563">
    <property type="component" value="Unassembled WGS sequence"/>
</dbReference>
<dbReference type="InterPro" id="IPR025332">
    <property type="entry name" value="DUF4238"/>
</dbReference>
<name>A0ABP7LL57_9ACTN</name>
<feature type="region of interest" description="Disordered" evidence="1">
    <location>
        <begin position="42"/>
        <end position="61"/>
    </location>
</feature>
<dbReference type="Pfam" id="PF14022">
    <property type="entry name" value="DUF4238"/>
    <property type="match status" value="1"/>
</dbReference>
<keyword evidence="3" id="KW-1185">Reference proteome</keyword>
<dbReference type="EMBL" id="BAAAZA010000050">
    <property type="protein sequence ID" value="GAA3902515.1"/>
    <property type="molecule type" value="Genomic_DNA"/>
</dbReference>
<sequence>MKPSGRHPSPANRCGAPPTLYTDVLHGKSRAARRCGRLGVYGPLHSISPHPSNRRSRAAKPGETSCAFEVGPLTLDNVSAPKLHHYVPQSYLARFGRGDNMVRVRRRCPPKTHLANVKNVAAETGFYTITDDNGMPSTAIEHELSGLEGRGLAALRRIDETGMPPVVGTDDREQLCLYLAVQFARTPRKRTGTLFGRNVTAYANGREVDLALMTEYLTRKHLGHPPQAAEAQGAWDYYHGTRAMNGGNDPTHDEAVAVTLSSVQVCIPQYRARHWRLETCRKPIFLTSDAPLVLWRPETPSDAYRGFGLEGAHEIRFPVSPRAQLVLVPGQGTSVEEIKLSRVISCNQDLADSCEQVVVGHPDRPTELDRVQLTKRGPTLRFNTAPGIRKNPDGTEEPIGDILHMWTTRR</sequence>
<comment type="caution">
    <text evidence="2">The sequence shown here is derived from an EMBL/GenBank/DDBJ whole genome shotgun (WGS) entry which is preliminary data.</text>
</comment>
<gene>
    <name evidence="2" type="ORF">GCM10022207_84520</name>
</gene>
<organism evidence="2 3">
    <name type="scientific">Streptomyces lannensis</name>
    <dbReference type="NCBI Taxonomy" id="766498"/>
    <lineage>
        <taxon>Bacteria</taxon>
        <taxon>Bacillati</taxon>
        <taxon>Actinomycetota</taxon>
        <taxon>Actinomycetes</taxon>
        <taxon>Kitasatosporales</taxon>
        <taxon>Streptomycetaceae</taxon>
        <taxon>Streptomyces</taxon>
    </lineage>
</organism>
<accession>A0ABP7LL57</accession>
<evidence type="ECO:0000313" key="2">
    <source>
        <dbReference type="EMBL" id="GAA3902515.1"/>
    </source>
</evidence>
<protein>
    <recommendedName>
        <fullName evidence="4">DUF4238 domain-containing protein</fullName>
    </recommendedName>
</protein>
<proteinExistence type="predicted"/>
<evidence type="ECO:0008006" key="4">
    <source>
        <dbReference type="Google" id="ProtNLM"/>
    </source>
</evidence>
<evidence type="ECO:0000313" key="3">
    <source>
        <dbReference type="Proteomes" id="UP001501563"/>
    </source>
</evidence>
<reference evidence="3" key="1">
    <citation type="journal article" date="2019" name="Int. J. Syst. Evol. Microbiol.">
        <title>The Global Catalogue of Microorganisms (GCM) 10K type strain sequencing project: providing services to taxonomists for standard genome sequencing and annotation.</title>
        <authorList>
            <consortium name="The Broad Institute Genomics Platform"/>
            <consortium name="The Broad Institute Genome Sequencing Center for Infectious Disease"/>
            <person name="Wu L."/>
            <person name="Ma J."/>
        </authorList>
    </citation>
    <scope>NUCLEOTIDE SEQUENCE [LARGE SCALE GENOMIC DNA]</scope>
    <source>
        <strain evidence="3">JCM 16578</strain>
    </source>
</reference>
<evidence type="ECO:0000256" key="1">
    <source>
        <dbReference type="SAM" id="MobiDB-lite"/>
    </source>
</evidence>